<proteinExistence type="predicted"/>
<organism evidence="1 2">
    <name type="scientific">Nonomuraea wenchangensis</name>
    <dbReference type="NCBI Taxonomy" id="568860"/>
    <lineage>
        <taxon>Bacteria</taxon>
        <taxon>Bacillati</taxon>
        <taxon>Actinomycetota</taxon>
        <taxon>Actinomycetes</taxon>
        <taxon>Streptosporangiales</taxon>
        <taxon>Streptosporangiaceae</taxon>
        <taxon>Nonomuraea</taxon>
    </lineage>
</organism>
<protein>
    <recommendedName>
        <fullName evidence="3">HipA-like C-terminal domain-containing protein</fullName>
    </recommendedName>
</protein>
<dbReference type="Proteomes" id="UP000199361">
    <property type="component" value="Unassembled WGS sequence"/>
</dbReference>
<evidence type="ECO:0008006" key="3">
    <source>
        <dbReference type="Google" id="ProtNLM"/>
    </source>
</evidence>
<evidence type="ECO:0000313" key="2">
    <source>
        <dbReference type="Proteomes" id="UP000199361"/>
    </source>
</evidence>
<dbReference type="Gene3D" id="1.10.1070.20">
    <property type="match status" value="1"/>
</dbReference>
<dbReference type="AlphaFoldDB" id="A0A1I0CVX8"/>
<dbReference type="STRING" id="568860.SAMN05421811_102472"/>
<evidence type="ECO:0000313" key="1">
    <source>
        <dbReference type="EMBL" id="SET23798.1"/>
    </source>
</evidence>
<dbReference type="RefSeq" id="WP_091078194.1">
    <property type="nucleotide sequence ID" value="NZ_JBICSR010000003.1"/>
</dbReference>
<gene>
    <name evidence="1" type="ORF">SAMN05421811_102472</name>
</gene>
<sequence length="297" mass="33476">MAFPFPVLDVTDWAVDLYEPEGSDEKIWLIQPVFGRRALFKPNVRNDDAERADHWPEKLAAVLAAELGVPSAEIDLAVRSGRRGCVSYDVTLPGWELQPGFLLLTSFLGRDHDPMDKSHEGHTLLNIRSALEGYRHPPGFDGPEEFGAFEVFAGYTMLDALIANRDRHPANWAVLIGREQDDRRLCPSYDHATSLGFSLADAKRTRLLAKGREWEAHLRRGTAWRFEGCRKVPLTDFAATALALVGGSVRRYWLDRLHACRKDRVEMAVASIPEMSEAARRFAVELVDANRRRLLDG</sequence>
<dbReference type="EMBL" id="FOHX01000002">
    <property type="protein sequence ID" value="SET23798.1"/>
    <property type="molecule type" value="Genomic_DNA"/>
</dbReference>
<name>A0A1I0CVX8_9ACTN</name>
<accession>A0A1I0CVX8</accession>
<reference evidence="1 2" key="1">
    <citation type="submission" date="2016-10" db="EMBL/GenBank/DDBJ databases">
        <authorList>
            <person name="de Groot N.N."/>
        </authorList>
    </citation>
    <scope>NUCLEOTIDE SEQUENCE [LARGE SCALE GENOMIC DNA]</scope>
    <source>
        <strain evidence="1 2">CGMCC 4.5598</strain>
    </source>
</reference>
<keyword evidence="2" id="KW-1185">Reference proteome</keyword>